<dbReference type="AlphaFoldDB" id="A8EZP0"/>
<protein>
    <submittedName>
        <fullName evidence="1">Uncharacterized protein</fullName>
    </submittedName>
</protein>
<evidence type="ECO:0000313" key="2">
    <source>
        <dbReference type="Proteomes" id="UP000007056"/>
    </source>
</evidence>
<dbReference type="EMBL" id="CP000409">
    <property type="protein sequence ID" value="ABV73823.1"/>
    <property type="molecule type" value="Genomic_DNA"/>
</dbReference>
<organism evidence="1 2">
    <name type="scientific">Rickettsia canadensis (strain McKiel)</name>
    <dbReference type="NCBI Taxonomy" id="293613"/>
    <lineage>
        <taxon>Bacteria</taxon>
        <taxon>Pseudomonadati</taxon>
        <taxon>Pseudomonadota</taxon>
        <taxon>Alphaproteobacteria</taxon>
        <taxon>Rickettsiales</taxon>
        <taxon>Rickettsiaceae</taxon>
        <taxon>Rickettsieae</taxon>
        <taxon>Rickettsia</taxon>
        <taxon>belli group</taxon>
    </lineage>
</organism>
<sequence>MFCETQIGAELALLVIKHGTKYGFEVKNPDAPNQFILCLSICS</sequence>
<gene>
    <name evidence="1" type="ordered locus">A1E_04490</name>
</gene>
<reference evidence="2" key="1">
    <citation type="submission" date="2007-09" db="EMBL/GenBank/DDBJ databases">
        <title>Complete genome sequence of Rickettsia canadensis.</title>
        <authorList>
            <person name="Madan A."/>
            <person name="Fahey J."/>
            <person name="Helton E."/>
            <person name="Ketteman M."/>
            <person name="Madan A."/>
            <person name="Rodrigues S."/>
            <person name="Sanchez A."/>
            <person name="Whiting M."/>
            <person name="Dasch G."/>
            <person name="Eremeeva M."/>
        </authorList>
    </citation>
    <scope>NUCLEOTIDE SEQUENCE [LARGE SCALE GENOMIC DNA]</scope>
    <source>
        <strain evidence="2">McKiel</strain>
    </source>
</reference>
<evidence type="ECO:0000313" key="1">
    <source>
        <dbReference type="EMBL" id="ABV73823.1"/>
    </source>
</evidence>
<accession>A8EZP0</accession>
<name>A8EZP0_RICCK</name>
<dbReference type="KEGG" id="rcm:A1E_04490"/>
<proteinExistence type="predicted"/>
<dbReference type="Proteomes" id="UP000007056">
    <property type="component" value="Chromosome"/>
</dbReference>
<dbReference type="HOGENOM" id="CLU_3238917_0_0_5"/>